<reference evidence="9" key="1">
    <citation type="submission" date="2016-04" db="EMBL/GenBank/DDBJ databases">
        <title>Cephalotus genome sequencing.</title>
        <authorList>
            <person name="Fukushima K."/>
            <person name="Hasebe M."/>
            <person name="Fang X."/>
        </authorList>
    </citation>
    <scope>NUCLEOTIDE SEQUENCE [LARGE SCALE GENOMIC DNA]</scope>
    <source>
        <strain evidence="9">cv. St1</strain>
    </source>
</reference>
<dbReference type="InterPro" id="IPR017455">
    <property type="entry name" value="Znf_FYVE-rel"/>
</dbReference>
<dbReference type="SMART" id="SM00064">
    <property type="entry name" value="FYVE"/>
    <property type="match status" value="1"/>
</dbReference>
<dbReference type="Gene3D" id="3.30.40.10">
    <property type="entry name" value="Zinc/RING finger domain, C3HC4 (zinc finger)"/>
    <property type="match status" value="1"/>
</dbReference>
<feature type="compositionally biased region" description="Polar residues" evidence="6">
    <location>
        <begin position="620"/>
        <end position="638"/>
    </location>
</feature>
<sequence>MLEKIGLPAKPSLRGNNWVVDATHCQGCSSQFSFINRKHHCRRCGGIFCNSCTQQRMVLRGQGDSPVRICEPCKTLEEAARFELRHGHKNRAGRGSSRMTSKDEDDVLTQILRNDRKESVTSIKRAGSSASCSKAPEVAVHDGETNDLPELGSNSPEELRQRALDEKKRYKVLKGKGKSEEALRAFKRGKELERQADALELSIRKTRKKVLPSVNVDEIQNKDSANESGRKSKLHHQKGEKNVDFASELKELGLSVVDLHEEGKKLANMSLEGELSSLLGDSCQKTTGSHGIDKSKVFALKKQALMLKREGKLAEAKEELKKAKILEKQLEEQELLAGADDSDDELSALINSMDHDKQNVQLSQHELGLNIDFDHLVGISDDIALDSNFEVTDEDFQDPEIAVALTSLGWTDDSNHTENAVPQSASIDRDTLLSEILLLKREALDKKRMGNVAEAMAQLKKAKLLERELESFESQTDVQKGSQTTDQSSKSALYYENVNTKKDAASKVAPKSRLATQKELLALKKKALTLRREGRFDEADEELKKGKILEQQLEDMDNISKVKATQVTVGSKDFDLDALLTEILSLKREALNKKRMGNVEEAMAQLKKAKLLERELESFESQTDVQKGSQTTDQSSKSALYDENVNTKKGVASKVAPKSRFTTQRELLALKKKALTLRREGRFDEAEEELKKGKILEQQLEDMD</sequence>
<dbReference type="InterPro" id="IPR000306">
    <property type="entry name" value="Znf_FYVE"/>
</dbReference>
<keyword evidence="9" id="KW-1185">Reference proteome</keyword>
<evidence type="ECO:0000313" key="9">
    <source>
        <dbReference type="Proteomes" id="UP000187406"/>
    </source>
</evidence>
<accession>A0A1Q3AX31</accession>
<name>A0A1Q3AX31_CEPFO</name>
<evidence type="ECO:0000259" key="7">
    <source>
        <dbReference type="PROSITE" id="PS50178"/>
    </source>
</evidence>
<feature type="coiled-coil region" evidence="5">
    <location>
        <begin position="306"/>
        <end position="336"/>
    </location>
</feature>
<dbReference type="PANTHER" id="PTHR47553">
    <property type="entry name" value="MYOSIN-11"/>
    <property type="match status" value="1"/>
</dbReference>
<dbReference type="PANTHER" id="PTHR47553:SF1">
    <property type="entry name" value="RING_FYVE_PHD ZINC FINGER SUPERFAMILY PROTEIN"/>
    <property type="match status" value="1"/>
</dbReference>
<comment type="caution">
    <text evidence="8">The sequence shown here is derived from an EMBL/GenBank/DDBJ whole genome shotgun (WGS) entry which is preliminary data.</text>
</comment>
<feature type="non-terminal residue" evidence="8">
    <location>
        <position position="704"/>
    </location>
</feature>
<feature type="domain" description="FYVE-type" evidence="7">
    <location>
        <begin position="19"/>
        <end position="78"/>
    </location>
</feature>
<organism evidence="8 9">
    <name type="scientific">Cephalotus follicularis</name>
    <name type="common">Albany pitcher plant</name>
    <dbReference type="NCBI Taxonomy" id="3775"/>
    <lineage>
        <taxon>Eukaryota</taxon>
        <taxon>Viridiplantae</taxon>
        <taxon>Streptophyta</taxon>
        <taxon>Embryophyta</taxon>
        <taxon>Tracheophyta</taxon>
        <taxon>Spermatophyta</taxon>
        <taxon>Magnoliopsida</taxon>
        <taxon>eudicotyledons</taxon>
        <taxon>Gunneridae</taxon>
        <taxon>Pentapetalae</taxon>
        <taxon>rosids</taxon>
        <taxon>fabids</taxon>
        <taxon>Oxalidales</taxon>
        <taxon>Cephalotaceae</taxon>
        <taxon>Cephalotus</taxon>
    </lineage>
</organism>
<feature type="region of interest" description="Disordered" evidence="6">
    <location>
        <begin position="473"/>
        <end position="493"/>
    </location>
</feature>
<dbReference type="InterPro" id="IPR013083">
    <property type="entry name" value="Znf_RING/FYVE/PHD"/>
</dbReference>
<feature type="compositionally biased region" description="Basic and acidic residues" evidence="6">
    <location>
        <begin position="220"/>
        <end position="230"/>
    </location>
</feature>
<feature type="region of interest" description="Disordered" evidence="6">
    <location>
        <begin position="620"/>
        <end position="643"/>
    </location>
</feature>
<evidence type="ECO:0000256" key="4">
    <source>
        <dbReference type="PROSITE-ProRule" id="PRU00091"/>
    </source>
</evidence>
<feature type="region of interest" description="Disordered" evidence="6">
    <location>
        <begin position="220"/>
        <end position="242"/>
    </location>
</feature>
<evidence type="ECO:0000256" key="3">
    <source>
        <dbReference type="ARBA" id="ARBA00022833"/>
    </source>
</evidence>
<keyword evidence="5" id="KW-0175">Coiled coil</keyword>
<dbReference type="FunFam" id="3.30.40.10:FF:000925">
    <property type="entry name" value="Zinc finger protein, putative"/>
    <property type="match status" value="1"/>
</dbReference>
<gene>
    <name evidence="8" type="ORF">CFOL_v3_03644</name>
</gene>
<evidence type="ECO:0000313" key="8">
    <source>
        <dbReference type="EMBL" id="GAV60113.1"/>
    </source>
</evidence>
<dbReference type="PROSITE" id="PS50178">
    <property type="entry name" value="ZF_FYVE"/>
    <property type="match status" value="1"/>
</dbReference>
<dbReference type="Proteomes" id="UP000187406">
    <property type="component" value="Unassembled WGS sequence"/>
</dbReference>
<dbReference type="FunCoup" id="A0A1Q3AX31">
    <property type="interactions" value="1664"/>
</dbReference>
<feature type="compositionally biased region" description="Polar residues" evidence="6">
    <location>
        <begin position="473"/>
        <end position="491"/>
    </location>
</feature>
<dbReference type="Pfam" id="PF01363">
    <property type="entry name" value="FYVE"/>
    <property type="match status" value="1"/>
</dbReference>
<dbReference type="InterPro" id="IPR011011">
    <property type="entry name" value="Znf_FYVE_PHD"/>
</dbReference>
<dbReference type="OrthoDB" id="660555at2759"/>
<protein>
    <submittedName>
        <fullName evidence="8">FYVE domain-containing protein</fullName>
    </submittedName>
</protein>
<feature type="region of interest" description="Disordered" evidence="6">
    <location>
        <begin position="133"/>
        <end position="158"/>
    </location>
</feature>
<dbReference type="InterPro" id="IPR019734">
    <property type="entry name" value="TPR_rpt"/>
</dbReference>
<dbReference type="GO" id="GO:0008270">
    <property type="term" value="F:zinc ion binding"/>
    <property type="evidence" value="ECO:0007669"/>
    <property type="project" value="UniProtKB-KW"/>
</dbReference>
<dbReference type="AlphaFoldDB" id="A0A1Q3AX31"/>
<dbReference type="InParanoid" id="A0A1Q3AX31"/>
<evidence type="ECO:0000256" key="6">
    <source>
        <dbReference type="SAM" id="MobiDB-lite"/>
    </source>
</evidence>
<evidence type="ECO:0000256" key="2">
    <source>
        <dbReference type="ARBA" id="ARBA00022771"/>
    </source>
</evidence>
<keyword evidence="2 4" id="KW-0863">Zinc-finger</keyword>
<proteinExistence type="predicted"/>
<dbReference type="SUPFAM" id="SSF57903">
    <property type="entry name" value="FYVE/PHD zinc finger"/>
    <property type="match status" value="1"/>
</dbReference>
<evidence type="ECO:0000256" key="5">
    <source>
        <dbReference type="SAM" id="Coils"/>
    </source>
</evidence>
<dbReference type="SMART" id="SM00028">
    <property type="entry name" value="TPR"/>
    <property type="match status" value="5"/>
</dbReference>
<dbReference type="EMBL" id="BDDD01000136">
    <property type="protein sequence ID" value="GAV60113.1"/>
    <property type="molecule type" value="Genomic_DNA"/>
</dbReference>
<keyword evidence="3" id="KW-0862">Zinc</keyword>
<evidence type="ECO:0000256" key="1">
    <source>
        <dbReference type="ARBA" id="ARBA00022723"/>
    </source>
</evidence>
<dbReference type="STRING" id="3775.A0A1Q3AX31"/>
<keyword evidence="1" id="KW-0479">Metal-binding</keyword>